<dbReference type="InterPro" id="IPR036390">
    <property type="entry name" value="WH_DNA-bd_sf"/>
</dbReference>
<organism evidence="3 4">
    <name type="scientific">Agromyces cerinus subsp. cerinus</name>
    <dbReference type="NCBI Taxonomy" id="232089"/>
    <lineage>
        <taxon>Bacteria</taxon>
        <taxon>Bacillati</taxon>
        <taxon>Actinomycetota</taxon>
        <taxon>Actinomycetes</taxon>
        <taxon>Micrococcales</taxon>
        <taxon>Microbacteriaceae</taxon>
        <taxon>Agromyces</taxon>
    </lineage>
</organism>
<evidence type="ECO:0000313" key="4">
    <source>
        <dbReference type="Proteomes" id="UP000184699"/>
    </source>
</evidence>
<dbReference type="Pfam" id="PF00480">
    <property type="entry name" value="ROK"/>
    <property type="match status" value="2"/>
</dbReference>
<dbReference type="SUPFAM" id="SSF53067">
    <property type="entry name" value="Actin-like ATPase domain"/>
    <property type="match status" value="1"/>
</dbReference>
<name>A0A1N6FBU9_9MICO</name>
<dbReference type="InterPro" id="IPR036388">
    <property type="entry name" value="WH-like_DNA-bd_sf"/>
</dbReference>
<keyword evidence="4" id="KW-1185">Reference proteome</keyword>
<dbReference type="SUPFAM" id="SSF46785">
    <property type="entry name" value="Winged helix' DNA-binding domain"/>
    <property type="match status" value="1"/>
</dbReference>
<dbReference type="STRING" id="232089.SAMN05443544_1916"/>
<keyword evidence="3" id="KW-0418">Kinase</keyword>
<dbReference type="PANTHER" id="PTHR18964">
    <property type="entry name" value="ROK (REPRESSOR, ORF, KINASE) FAMILY"/>
    <property type="match status" value="1"/>
</dbReference>
<dbReference type="GO" id="GO:0016301">
    <property type="term" value="F:kinase activity"/>
    <property type="evidence" value="ECO:0007669"/>
    <property type="project" value="UniProtKB-KW"/>
</dbReference>
<evidence type="ECO:0000313" key="3">
    <source>
        <dbReference type="EMBL" id="SIN92748.1"/>
    </source>
</evidence>
<dbReference type="InterPro" id="IPR000600">
    <property type="entry name" value="ROK"/>
</dbReference>
<dbReference type="GO" id="GO:0003700">
    <property type="term" value="F:DNA-binding transcription factor activity"/>
    <property type="evidence" value="ECO:0007669"/>
    <property type="project" value="InterPro"/>
</dbReference>
<feature type="domain" description="HTH marR-type" evidence="2">
    <location>
        <begin position="20"/>
        <end position="62"/>
    </location>
</feature>
<reference evidence="4" key="1">
    <citation type="submission" date="2016-11" db="EMBL/GenBank/DDBJ databases">
        <authorList>
            <person name="Varghese N."/>
            <person name="Submissions S."/>
        </authorList>
    </citation>
    <scope>NUCLEOTIDE SEQUENCE [LARGE SCALE GENOMIC DNA]</scope>
    <source>
        <strain evidence="4">DSM 8595</strain>
    </source>
</reference>
<dbReference type="Proteomes" id="UP000184699">
    <property type="component" value="Unassembled WGS sequence"/>
</dbReference>
<evidence type="ECO:0000256" key="1">
    <source>
        <dbReference type="ARBA" id="ARBA00006479"/>
    </source>
</evidence>
<dbReference type="InterPro" id="IPR043129">
    <property type="entry name" value="ATPase_NBD"/>
</dbReference>
<dbReference type="PANTHER" id="PTHR18964:SF149">
    <property type="entry name" value="BIFUNCTIONAL UDP-N-ACETYLGLUCOSAMINE 2-EPIMERASE_N-ACETYLMANNOSAMINE KINASE"/>
    <property type="match status" value="1"/>
</dbReference>
<dbReference type="Gene3D" id="3.30.420.40">
    <property type="match status" value="4"/>
</dbReference>
<dbReference type="Pfam" id="PF12802">
    <property type="entry name" value="MarR_2"/>
    <property type="match status" value="1"/>
</dbReference>
<dbReference type="AlphaFoldDB" id="A0A1N6FBU9"/>
<keyword evidence="3" id="KW-0808">Transferase</keyword>
<accession>A0A1N6FBU9</accession>
<comment type="similarity">
    <text evidence="1">Belongs to the ROK (NagC/XylR) family.</text>
</comment>
<evidence type="ECO:0000259" key="2">
    <source>
        <dbReference type="Pfam" id="PF12802"/>
    </source>
</evidence>
<dbReference type="EMBL" id="FSRJ01000002">
    <property type="protein sequence ID" value="SIN92748.1"/>
    <property type="molecule type" value="Genomic_DNA"/>
</dbReference>
<protein>
    <submittedName>
        <fullName evidence="3">Sugar kinase of the NBD/HSP70 family, may contain an N-terminal HTH domain</fullName>
    </submittedName>
</protein>
<dbReference type="Gene3D" id="1.10.10.10">
    <property type="entry name" value="Winged helix-like DNA-binding domain superfamily/Winged helix DNA-binding domain"/>
    <property type="match status" value="1"/>
</dbReference>
<dbReference type="InterPro" id="IPR000835">
    <property type="entry name" value="HTH_MarR-typ"/>
</dbReference>
<dbReference type="CDD" id="cd23763">
    <property type="entry name" value="ASKHA_ATPase_ROK"/>
    <property type="match status" value="1"/>
</dbReference>
<gene>
    <name evidence="3" type="ORF">SAMN05443544_1916</name>
</gene>
<dbReference type="OrthoDB" id="37575at2"/>
<sequence length="397" mass="41247">MEPGTHEHRVSALRRANTARCALQLRDQGPAAVSELARATGLSRPTVEAALADLAARGLVATDEMNGHRGAGRPARVSRFVGSAGYVAGVDVGIAGMRVILADLAGTVAARVEHQGPVPNDGSARIEAVRLLVAEALRLADAPAHRLVFAHIGVTGLVRADGRIWISHGFADWEGVDVGGKLATLLGCPVTLDNDVNLAALAEQRLGSARLADDMIFLLIGSQISAGLVLDGRLRRGSHNAAGELGDASLRVPLDDRGHLLWRSASTARGVFELADAGDADAVAEVDGFIAGIADTVVVLAQTIDPDLVVIGGPMSRAGDRLVKPLNAAVATLVSLPFAPTIVASRLGIDSIAYGALSRAFDLSSELVYGVHEVPMPALRRPDGGDALDSTGKDFEW</sequence>
<dbReference type="RefSeq" id="WP_074260064.1">
    <property type="nucleotide sequence ID" value="NZ_FSRJ01000002.1"/>
</dbReference>
<proteinExistence type="inferred from homology"/>